<feature type="chain" id="PRO_5040341905" evidence="11">
    <location>
        <begin position="23"/>
        <end position="498"/>
    </location>
</feature>
<sequence>MVNFYIVLYVLYANTIAQGKLAASSPIPSPLGCGTVPGVIINVKSFGVQADGRADDSRAFNAAWQTACNARGNVILLIPKGTYLVSPLRFKGPCREVSSLTVLMEGYLKATTDLSVYKFGSGWIEFAWIEGLTLAGGGVLDGQGAEAWPFSKCSSSPNCDLLPTVCFHNLTLVLIFLLFLLYIYEWRVRVYKLEQYNLEAKQKRRYLDSSFDLKCLCGHLTLFSLLLGVPYCMGNTRECASLTPEPNIQNLKFVGMNRTIVHQITSLNSKFFHIALVGCRDFTGSELSIFAPDESPNTDGIHLERSTNVHLSRSIIGTGDDCISVGQGNSEITITNITCGPGHGISVGSLGRYPNEQDVKGLVIRNCTMIGTSNGIRIKTWPDSPGRSTATDIRFENIMMKHVRNPIIIDQEYCPFDSCSSKAPSRVRLSDIYFKNITGTSASPVAVMLSCSKGTPCENIYLQDVHLNLSSGDKRLPISSCENVKARYIGAQMPPPCP</sequence>
<dbReference type="InterPro" id="IPR000743">
    <property type="entry name" value="Glyco_hydro_28"/>
</dbReference>
<keyword evidence="10" id="KW-0472">Membrane</keyword>
<dbReference type="InterPro" id="IPR011050">
    <property type="entry name" value="Pectin_lyase_fold/virulence"/>
</dbReference>
<accession>A0A9Q1QSN6</accession>
<comment type="subcellular location">
    <subcellularLocation>
        <location evidence="1">Secreted</location>
        <location evidence="1">Cell wall</location>
    </subcellularLocation>
</comment>
<dbReference type="InterPro" id="IPR012334">
    <property type="entry name" value="Pectin_lyas_fold"/>
</dbReference>
<protein>
    <submittedName>
        <fullName evidence="12">Uncharacterized protein</fullName>
    </submittedName>
</protein>
<keyword evidence="10" id="KW-0812">Transmembrane</keyword>
<dbReference type="GO" id="GO:0071555">
    <property type="term" value="P:cell wall organization"/>
    <property type="evidence" value="ECO:0007669"/>
    <property type="project" value="UniProtKB-KW"/>
</dbReference>
<evidence type="ECO:0000256" key="7">
    <source>
        <dbReference type="ARBA" id="ARBA00023316"/>
    </source>
</evidence>
<dbReference type="Pfam" id="PF00295">
    <property type="entry name" value="Glyco_hydro_28"/>
    <property type="match status" value="2"/>
</dbReference>
<dbReference type="GO" id="GO:0005975">
    <property type="term" value="P:carbohydrate metabolic process"/>
    <property type="evidence" value="ECO:0007669"/>
    <property type="project" value="InterPro"/>
</dbReference>
<reference evidence="12" key="1">
    <citation type="submission" date="2022-04" db="EMBL/GenBank/DDBJ databases">
        <title>Carnegiea gigantea Genome sequencing and assembly v2.</title>
        <authorList>
            <person name="Copetti D."/>
            <person name="Sanderson M.J."/>
            <person name="Burquez A."/>
            <person name="Wojciechowski M.F."/>
        </authorList>
    </citation>
    <scope>NUCLEOTIDE SEQUENCE</scope>
    <source>
        <strain evidence="12">SGP5-SGP5p</strain>
        <tissue evidence="12">Aerial part</tissue>
    </source>
</reference>
<keyword evidence="4" id="KW-0964">Secreted</keyword>
<feature type="active site" evidence="8">
    <location>
        <position position="343"/>
    </location>
</feature>
<dbReference type="Proteomes" id="UP001153076">
    <property type="component" value="Unassembled WGS sequence"/>
</dbReference>
<gene>
    <name evidence="12" type="ORF">Cgig2_014835</name>
</gene>
<dbReference type="InterPro" id="IPR006626">
    <property type="entry name" value="PbH1"/>
</dbReference>
<comment type="similarity">
    <text evidence="2 9">Belongs to the glycosyl hydrolase 28 family.</text>
</comment>
<dbReference type="Gene3D" id="2.160.20.10">
    <property type="entry name" value="Single-stranded right-handed beta-helix, Pectin lyase-like"/>
    <property type="match status" value="1"/>
</dbReference>
<feature type="transmembrane region" description="Helical" evidence="10">
    <location>
        <begin position="161"/>
        <end position="184"/>
    </location>
</feature>
<dbReference type="GO" id="GO:0004650">
    <property type="term" value="F:polygalacturonase activity"/>
    <property type="evidence" value="ECO:0007669"/>
    <property type="project" value="InterPro"/>
</dbReference>
<keyword evidence="13" id="KW-1185">Reference proteome</keyword>
<evidence type="ECO:0000256" key="10">
    <source>
        <dbReference type="SAM" id="Phobius"/>
    </source>
</evidence>
<organism evidence="12 13">
    <name type="scientific">Carnegiea gigantea</name>
    <dbReference type="NCBI Taxonomy" id="171969"/>
    <lineage>
        <taxon>Eukaryota</taxon>
        <taxon>Viridiplantae</taxon>
        <taxon>Streptophyta</taxon>
        <taxon>Embryophyta</taxon>
        <taxon>Tracheophyta</taxon>
        <taxon>Spermatophyta</taxon>
        <taxon>Magnoliopsida</taxon>
        <taxon>eudicotyledons</taxon>
        <taxon>Gunneridae</taxon>
        <taxon>Pentapetalae</taxon>
        <taxon>Caryophyllales</taxon>
        <taxon>Cactineae</taxon>
        <taxon>Cactaceae</taxon>
        <taxon>Cactoideae</taxon>
        <taxon>Echinocereeae</taxon>
        <taxon>Carnegiea</taxon>
    </lineage>
</organism>
<keyword evidence="6 9" id="KW-0326">Glycosidase</keyword>
<evidence type="ECO:0000256" key="3">
    <source>
        <dbReference type="ARBA" id="ARBA00022512"/>
    </source>
</evidence>
<dbReference type="EMBL" id="JAKOGI010000002">
    <property type="protein sequence ID" value="KAJ8453072.1"/>
    <property type="molecule type" value="Genomic_DNA"/>
</dbReference>
<evidence type="ECO:0000313" key="13">
    <source>
        <dbReference type="Proteomes" id="UP001153076"/>
    </source>
</evidence>
<keyword evidence="11" id="KW-0732">Signal</keyword>
<evidence type="ECO:0000313" key="12">
    <source>
        <dbReference type="EMBL" id="KAJ8453072.1"/>
    </source>
</evidence>
<evidence type="ECO:0000256" key="8">
    <source>
        <dbReference type="PROSITE-ProRule" id="PRU10052"/>
    </source>
</evidence>
<evidence type="ECO:0000256" key="9">
    <source>
        <dbReference type="RuleBase" id="RU361169"/>
    </source>
</evidence>
<evidence type="ECO:0000256" key="2">
    <source>
        <dbReference type="ARBA" id="ARBA00008834"/>
    </source>
</evidence>
<proteinExistence type="inferred from homology"/>
<evidence type="ECO:0000256" key="1">
    <source>
        <dbReference type="ARBA" id="ARBA00004191"/>
    </source>
</evidence>
<dbReference type="SMART" id="SM00710">
    <property type="entry name" value="PbH1"/>
    <property type="match status" value="4"/>
</dbReference>
<dbReference type="PROSITE" id="PS00502">
    <property type="entry name" value="POLYGALACTURONASE"/>
    <property type="match status" value="1"/>
</dbReference>
<dbReference type="OrthoDB" id="187139at2759"/>
<comment type="caution">
    <text evidence="12">The sequence shown here is derived from an EMBL/GenBank/DDBJ whole genome shotgun (WGS) entry which is preliminary data.</text>
</comment>
<keyword evidence="5 9" id="KW-0378">Hydrolase</keyword>
<dbReference type="AlphaFoldDB" id="A0A9Q1QSN6"/>
<evidence type="ECO:0000256" key="6">
    <source>
        <dbReference type="ARBA" id="ARBA00023295"/>
    </source>
</evidence>
<evidence type="ECO:0000256" key="5">
    <source>
        <dbReference type="ARBA" id="ARBA00022801"/>
    </source>
</evidence>
<dbReference type="PANTHER" id="PTHR31375">
    <property type="match status" value="1"/>
</dbReference>
<name>A0A9Q1QSN6_9CARY</name>
<evidence type="ECO:0000256" key="11">
    <source>
        <dbReference type="SAM" id="SignalP"/>
    </source>
</evidence>
<feature type="signal peptide" evidence="11">
    <location>
        <begin position="1"/>
        <end position="22"/>
    </location>
</feature>
<keyword evidence="7" id="KW-0961">Cell wall biogenesis/degradation</keyword>
<keyword evidence="10" id="KW-1133">Transmembrane helix</keyword>
<dbReference type="SUPFAM" id="SSF51126">
    <property type="entry name" value="Pectin lyase-like"/>
    <property type="match status" value="1"/>
</dbReference>
<evidence type="ECO:0000256" key="4">
    <source>
        <dbReference type="ARBA" id="ARBA00022525"/>
    </source>
</evidence>
<keyword evidence="3" id="KW-0134">Cell wall</keyword>